<evidence type="ECO:0000313" key="5">
    <source>
        <dbReference type="EMBL" id="ABS45661.1"/>
    </source>
</evidence>
<dbReference type="InterPro" id="IPR040255">
    <property type="entry name" value="Non-specific_endonuclease"/>
</dbReference>
<dbReference type="SUPFAM" id="SSF54060">
    <property type="entry name" value="His-Me finger endonucleases"/>
    <property type="match status" value="1"/>
</dbReference>
<dbReference type="RefSeq" id="WP_011988505.1">
    <property type="nucleotide sequence ID" value="NC_009705.1"/>
</dbReference>
<keyword evidence="5" id="KW-0540">Nuclease</keyword>
<feature type="domain" description="ENPP1-3/EXOG-like endonuclease/phosphodiesterase" evidence="3">
    <location>
        <begin position="63"/>
        <end position="264"/>
    </location>
</feature>
<keyword evidence="5" id="KW-0378">Hydrolase</keyword>
<dbReference type="AlphaFoldDB" id="A0A0U1QTF2"/>
<dbReference type="GO" id="GO:0046872">
    <property type="term" value="F:metal ion binding"/>
    <property type="evidence" value="ECO:0007669"/>
    <property type="project" value="UniProtKB-KW"/>
</dbReference>
<evidence type="ECO:0000313" key="6">
    <source>
        <dbReference type="Proteomes" id="UP000002412"/>
    </source>
</evidence>
<dbReference type="HOGENOM" id="CLU_055174_4_0_6"/>
<dbReference type="KEGG" id="ypi:YpsIP31758_B0090"/>
<dbReference type="Pfam" id="PF01223">
    <property type="entry name" value="Endonuclease_NS"/>
    <property type="match status" value="1"/>
</dbReference>
<dbReference type="InterPro" id="IPR044925">
    <property type="entry name" value="His-Me_finger_sf"/>
</dbReference>
<accession>A0A0U1QTF2</accession>
<dbReference type="GO" id="GO:0016787">
    <property type="term" value="F:hydrolase activity"/>
    <property type="evidence" value="ECO:0007669"/>
    <property type="project" value="InterPro"/>
</dbReference>
<feature type="domain" description="DNA/RNA non-specific endonuclease/pyrophosphatase/phosphodiesterase" evidence="4">
    <location>
        <begin position="62"/>
        <end position="264"/>
    </location>
</feature>
<dbReference type="EMBL" id="CP000719">
    <property type="protein sequence ID" value="ABS45661.1"/>
    <property type="molecule type" value="Genomic_DNA"/>
</dbReference>
<dbReference type="SMART" id="SM00892">
    <property type="entry name" value="Endonuclease_NS"/>
    <property type="match status" value="1"/>
</dbReference>
<evidence type="ECO:0000259" key="3">
    <source>
        <dbReference type="SMART" id="SM00477"/>
    </source>
</evidence>
<feature type="binding site" evidence="2">
    <location>
        <position position="157"/>
    </location>
    <ligand>
        <name>Mg(2+)</name>
        <dbReference type="ChEBI" id="CHEBI:18420"/>
        <note>catalytic</note>
    </ligand>
</feature>
<dbReference type="InterPro" id="IPR001604">
    <property type="entry name" value="Endo_G_ENPP1-like_dom"/>
</dbReference>
<dbReference type="InterPro" id="IPR020821">
    <property type="entry name" value="ENPP1-3/EXOG-like_nuc-like"/>
</dbReference>
<gene>
    <name evidence="5" type="ordered locus">YpsIP31758_B0090</name>
</gene>
<reference evidence="5 6" key="1">
    <citation type="journal article" date="2007" name="PLoS Genet.">
        <title>The complete genome sequence of Yersinia pseudotuberculosis IP31758, the causative agent of Far East scarlet-like fever.</title>
        <authorList>
            <person name="Eppinger M."/>
            <person name="Rosovitz M.J."/>
            <person name="Fricke W.F."/>
            <person name="Rasko D.A."/>
            <person name="Kokorina G."/>
            <person name="Fayolle C."/>
            <person name="Lindler L.E."/>
            <person name="Carniel E."/>
            <person name="Ravel J."/>
        </authorList>
    </citation>
    <scope>NUCLEOTIDE SEQUENCE [LARGE SCALE GENOMIC DNA]</scope>
    <source>
        <strain evidence="5 6">IP 31758</strain>
        <plasmid evidence="6">Plasmid plasmid_153kb</plasmid>
    </source>
</reference>
<dbReference type="SMART" id="SM00477">
    <property type="entry name" value="NUC"/>
    <property type="match status" value="1"/>
</dbReference>
<dbReference type="Proteomes" id="UP000002412">
    <property type="component" value="Plasmid p_153kb"/>
</dbReference>
<keyword evidence="5" id="KW-0614">Plasmid</keyword>
<dbReference type="CDD" id="cd00091">
    <property type="entry name" value="NUC"/>
    <property type="match status" value="1"/>
</dbReference>
<organism evidence="5 6">
    <name type="scientific">Yersinia pseudotuberculosis serotype O:1b (strain IP 31758)</name>
    <dbReference type="NCBI Taxonomy" id="349747"/>
    <lineage>
        <taxon>Bacteria</taxon>
        <taxon>Pseudomonadati</taxon>
        <taxon>Pseudomonadota</taxon>
        <taxon>Gammaproteobacteria</taxon>
        <taxon>Enterobacterales</taxon>
        <taxon>Yersiniaceae</taxon>
        <taxon>Yersinia</taxon>
    </lineage>
</organism>
<name>A0A0U1QTF2_YERP3</name>
<keyword evidence="5" id="KW-0255">Endonuclease</keyword>
<feature type="active site" description="Proton acceptor" evidence="1">
    <location>
        <position position="127"/>
    </location>
</feature>
<dbReference type="PANTHER" id="PTHR13966:SF5">
    <property type="entry name" value="ENDONUCLEASE G, MITOCHONDRIAL"/>
    <property type="match status" value="1"/>
</dbReference>
<sequence length="283" mass="31361">MKFNLFKFLPVFIPLSFVCTFQHRISYANTPLLVPTAIEHDVVTIDNCLVGCPTGGSDQTLIRNVYTLNNNSSTKFANWVAYKVTQDTLASGRRRNWARDPSLPVTDTLAPAAYSGANGELGVDRGHQAPLSSLAAHDDWRTLNYLSNITPQKSDLNRGAWARLEDQERLLANRPEITAVYTVTGPLYDYDLATLPADTSVQIPSGYWKVIFIGSGPDEGQYSAFLMEQDTAKSAKFCDYQVTVDTIEEKTNPKLKIWSALPEEVAKTIKSQKGTLAQEMGCE</sequence>
<dbReference type="GO" id="GO:0003676">
    <property type="term" value="F:nucleic acid binding"/>
    <property type="evidence" value="ECO:0007669"/>
    <property type="project" value="InterPro"/>
</dbReference>
<keyword evidence="2" id="KW-0479">Metal-binding</keyword>
<geneLocation type="plasmid" evidence="6">
    <name>plasmid_153kb</name>
</geneLocation>
<dbReference type="InterPro" id="IPR044929">
    <property type="entry name" value="DNA/RNA_non-sp_Endonuclease_sf"/>
</dbReference>
<dbReference type="Gene3D" id="3.40.570.10">
    <property type="entry name" value="Extracellular Endonuclease, subunit A"/>
    <property type="match status" value="1"/>
</dbReference>
<evidence type="ECO:0000256" key="2">
    <source>
        <dbReference type="PIRSR" id="PIRSR640255-2"/>
    </source>
</evidence>
<proteinExistence type="predicted"/>
<dbReference type="PANTHER" id="PTHR13966">
    <property type="entry name" value="ENDONUCLEASE RELATED"/>
    <property type="match status" value="1"/>
</dbReference>
<evidence type="ECO:0000259" key="4">
    <source>
        <dbReference type="SMART" id="SM00892"/>
    </source>
</evidence>
<dbReference type="GO" id="GO:0004519">
    <property type="term" value="F:endonuclease activity"/>
    <property type="evidence" value="ECO:0007669"/>
    <property type="project" value="UniProtKB-KW"/>
</dbReference>
<evidence type="ECO:0000256" key="1">
    <source>
        <dbReference type="PIRSR" id="PIRSR640255-1"/>
    </source>
</evidence>
<protein>
    <submittedName>
        <fullName evidence="5">Putative endonuclease</fullName>
    </submittedName>
</protein>